<evidence type="ECO:0008006" key="6">
    <source>
        <dbReference type="Google" id="ProtNLM"/>
    </source>
</evidence>
<dbReference type="EMBL" id="JAUJYO010000020">
    <property type="protein sequence ID" value="KAK1286851.1"/>
    <property type="molecule type" value="Genomic_DNA"/>
</dbReference>
<feature type="compositionally biased region" description="Pro residues" evidence="1">
    <location>
        <begin position="94"/>
        <end position="108"/>
    </location>
</feature>
<feature type="compositionally biased region" description="Low complexity" evidence="1">
    <location>
        <begin position="147"/>
        <end position="157"/>
    </location>
</feature>
<feature type="region of interest" description="Disordered" evidence="1">
    <location>
        <begin position="94"/>
        <end position="261"/>
    </location>
</feature>
<feature type="domain" description="DUF630" evidence="3">
    <location>
        <begin position="1"/>
        <end position="59"/>
    </location>
</feature>
<feature type="compositionally biased region" description="Acidic residues" evidence="1">
    <location>
        <begin position="136"/>
        <end position="146"/>
    </location>
</feature>
<evidence type="ECO:0000256" key="1">
    <source>
        <dbReference type="SAM" id="MobiDB-lite"/>
    </source>
</evidence>
<name>A0AAV9CD85_ACOCL</name>
<comment type="caution">
    <text evidence="4">The sequence shown here is derived from an EMBL/GenBank/DDBJ whole genome shotgun (WGS) entry which is preliminary data.</text>
</comment>
<feature type="compositionally biased region" description="Pro residues" evidence="1">
    <location>
        <begin position="158"/>
        <end position="169"/>
    </location>
</feature>
<proteinExistence type="predicted"/>
<dbReference type="PANTHER" id="PTHR21450:SF7">
    <property type="entry name" value="DNA LIGASE (DUF630 AND DUF632)"/>
    <property type="match status" value="1"/>
</dbReference>
<dbReference type="Proteomes" id="UP001180020">
    <property type="component" value="Unassembled WGS sequence"/>
</dbReference>
<gene>
    <name evidence="4" type="ORF">QJS10_CPB20g01463</name>
</gene>
<organism evidence="4 5">
    <name type="scientific">Acorus calamus</name>
    <name type="common">Sweet flag</name>
    <dbReference type="NCBI Taxonomy" id="4465"/>
    <lineage>
        <taxon>Eukaryota</taxon>
        <taxon>Viridiplantae</taxon>
        <taxon>Streptophyta</taxon>
        <taxon>Embryophyta</taxon>
        <taxon>Tracheophyta</taxon>
        <taxon>Spermatophyta</taxon>
        <taxon>Magnoliopsida</taxon>
        <taxon>Liliopsida</taxon>
        <taxon>Acoraceae</taxon>
        <taxon>Acorus</taxon>
    </lineage>
</organism>
<evidence type="ECO:0000313" key="5">
    <source>
        <dbReference type="Proteomes" id="UP001180020"/>
    </source>
</evidence>
<dbReference type="InterPro" id="IPR006868">
    <property type="entry name" value="DUF630"/>
</dbReference>
<dbReference type="InterPro" id="IPR006867">
    <property type="entry name" value="DUF632"/>
</dbReference>
<evidence type="ECO:0000259" key="3">
    <source>
        <dbReference type="Pfam" id="PF04783"/>
    </source>
</evidence>
<dbReference type="Pfam" id="PF04782">
    <property type="entry name" value="DUF632"/>
    <property type="match status" value="1"/>
</dbReference>
<evidence type="ECO:0000313" key="4">
    <source>
        <dbReference type="EMBL" id="KAK1286851.1"/>
    </source>
</evidence>
<dbReference type="PANTHER" id="PTHR21450">
    <property type="entry name" value="PROTEIN ALTERED PHOSPHATE STARVATION RESPONSE 1"/>
    <property type="match status" value="1"/>
</dbReference>
<dbReference type="AlphaFoldDB" id="A0AAV9CD85"/>
<reference evidence="4" key="1">
    <citation type="journal article" date="2023" name="Nat. Commun.">
        <title>Diploid and tetraploid genomes of Acorus and the evolution of monocots.</title>
        <authorList>
            <person name="Ma L."/>
            <person name="Liu K.W."/>
            <person name="Li Z."/>
            <person name="Hsiao Y.Y."/>
            <person name="Qi Y."/>
            <person name="Fu T."/>
            <person name="Tang G.D."/>
            <person name="Zhang D."/>
            <person name="Sun W.H."/>
            <person name="Liu D.K."/>
            <person name="Li Y."/>
            <person name="Chen G.Z."/>
            <person name="Liu X.D."/>
            <person name="Liao X.Y."/>
            <person name="Jiang Y.T."/>
            <person name="Yu X."/>
            <person name="Hao Y."/>
            <person name="Huang J."/>
            <person name="Zhao X.W."/>
            <person name="Ke S."/>
            <person name="Chen Y.Y."/>
            <person name="Wu W.L."/>
            <person name="Hsu J.L."/>
            <person name="Lin Y.F."/>
            <person name="Huang M.D."/>
            <person name="Li C.Y."/>
            <person name="Huang L."/>
            <person name="Wang Z.W."/>
            <person name="Zhao X."/>
            <person name="Zhong W.Y."/>
            <person name="Peng D.H."/>
            <person name="Ahmad S."/>
            <person name="Lan S."/>
            <person name="Zhang J.S."/>
            <person name="Tsai W.C."/>
            <person name="Van de Peer Y."/>
            <person name="Liu Z.J."/>
        </authorList>
    </citation>
    <scope>NUCLEOTIDE SEQUENCE</scope>
    <source>
        <strain evidence="4">CP</strain>
    </source>
</reference>
<accession>A0AAV9CD85</accession>
<keyword evidence="5" id="KW-1185">Reference proteome</keyword>
<feature type="region of interest" description="Disordered" evidence="1">
    <location>
        <begin position="626"/>
        <end position="649"/>
    </location>
</feature>
<reference evidence="4" key="2">
    <citation type="submission" date="2023-06" db="EMBL/GenBank/DDBJ databases">
        <authorList>
            <person name="Ma L."/>
            <person name="Liu K.-W."/>
            <person name="Li Z."/>
            <person name="Hsiao Y.-Y."/>
            <person name="Qi Y."/>
            <person name="Fu T."/>
            <person name="Tang G."/>
            <person name="Zhang D."/>
            <person name="Sun W.-H."/>
            <person name="Liu D.-K."/>
            <person name="Li Y."/>
            <person name="Chen G.-Z."/>
            <person name="Liu X.-D."/>
            <person name="Liao X.-Y."/>
            <person name="Jiang Y.-T."/>
            <person name="Yu X."/>
            <person name="Hao Y."/>
            <person name="Huang J."/>
            <person name="Zhao X.-W."/>
            <person name="Ke S."/>
            <person name="Chen Y.-Y."/>
            <person name="Wu W.-L."/>
            <person name="Hsu J.-L."/>
            <person name="Lin Y.-F."/>
            <person name="Huang M.-D."/>
            <person name="Li C.-Y."/>
            <person name="Huang L."/>
            <person name="Wang Z.-W."/>
            <person name="Zhao X."/>
            <person name="Zhong W.-Y."/>
            <person name="Peng D.-H."/>
            <person name="Ahmad S."/>
            <person name="Lan S."/>
            <person name="Zhang J.-S."/>
            <person name="Tsai W.-C."/>
            <person name="Van De Peer Y."/>
            <person name="Liu Z.-J."/>
        </authorList>
    </citation>
    <scope>NUCLEOTIDE SEQUENCE</scope>
    <source>
        <strain evidence="4">CP</strain>
        <tissue evidence="4">Leaves</tissue>
    </source>
</reference>
<sequence length="727" mass="82383">MGCNQSKIDEEEAVMRCKDRKTHMRLAVSARNAFSAVHSAYTVSLKHTGSALIEYGQGEVLLDPAYHPPSITSSVSSSSAAAAAAAAAVIHHPQPPLENLRPPPPLPNFSPLQRSVSMPDLPVPKPAPRSDPAETIQEEEDEEEEAAAATTAAELSPRTPPPPPRPSEPLPQQTSSPLPPPSPPPPQEQSRWDYFFENIPGPTLAEPETPTPPPEMPEKVVVEPPPPPPEQVAVKPLKKKKQSNSNTVHHQHAASTSAAVASVEGGKRGKAMVMSSVSLIQIMKDLDEHFLKGYESAHEVSNMLEANRLHYHSNFADNRGHIDHSAKVMRVITWNRSFRGIPNTDEGKDDFDSDESETHATVLDKLLAWEKKLYDEVKAGELMKIEYQKKVALLNKQKKRNTNPEKLEKTKAAVSHLHTRYIVDMQSMDSTVSEIQRLRDAQLYPKLVKLVDGMAKMWETMCDHHEKQLNIAMSNLKHVKPINAPKETSKQHQQTTTELHKILNEWHHNFEMLFIHQKEYIQALNNWLKLNLVPIESSIREKVSSPPRVQRPPILSLIHAWHEHLDKIPFELAKSAIQRFTAIMNTIMVHQQEEMKQKEKCEEAKREYVKKSRVFEDWNMKYQQKKIPTASEEAESGEDTMTTTTTQNDPLKERLYQVELSKQKWEEEVEAHQKLCRQVREKSLVSLKTHLPELFRALWDFAGACSEMYKNLSSIAQNQNQEDHSPD</sequence>
<feature type="domain" description="DUF632" evidence="2">
    <location>
        <begin position="279"/>
        <end position="585"/>
    </location>
</feature>
<dbReference type="Pfam" id="PF04783">
    <property type="entry name" value="DUF630"/>
    <property type="match status" value="1"/>
</dbReference>
<feature type="compositionally biased region" description="Pro residues" evidence="1">
    <location>
        <begin position="177"/>
        <end position="187"/>
    </location>
</feature>
<protein>
    <recommendedName>
        <fullName evidence="6">DUF632 domain-containing protein</fullName>
    </recommendedName>
</protein>
<evidence type="ECO:0000259" key="2">
    <source>
        <dbReference type="Pfam" id="PF04782"/>
    </source>
</evidence>